<dbReference type="InterPro" id="IPR052840">
    <property type="entry name" value="U7_snRNA_Sm-like"/>
</dbReference>
<evidence type="ECO:0000313" key="3">
    <source>
        <dbReference type="EnsemblProtists" id="PYU1_T003289"/>
    </source>
</evidence>
<dbReference type="Gene3D" id="2.30.30.100">
    <property type="match status" value="1"/>
</dbReference>
<dbReference type="GO" id="GO:0071254">
    <property type="term" value="C:cytoplasmic U snRNP body"/>
    <property type="evidence" value="ECO:0007669"/>
    <property type="project" value="TreeGrafter"/>
</dbReference>
<keyword evidence="4" id="KW-1185">Reference proteome</keyword>
<proteinExistence type="predicted"/>
<feature type="region of interest" description="Disordered" evidence="1">
    <location>
        <begin position="1"/>
        <end position="40"/>
    </location>
</feature>
<organism evidence="3 4">
    <name type="scientific">Globisporangium ultimum (strain ATCC 200006 / CBS 805.95 / DAOM BR144)</name>
    <name type="common">Pythium ultimum</name>
    <dbReference type="NCBI Taxonomy" id="431595"/>
    <lineage>
        <taxon>Eukaryota</taxon>
        <taxon>Sar</taxon>
        <taxon>Stramenopiles</taxon>
        <taxon>Oomycota</taxon>
        <taxon>Peronosporomycetes</taxon>
        <taxon>Pythiales</taxon>
        <taxon>Pythiaceae</taxon>
        <taxon>Globisporangium</taxon>
    </lineage>
</organism>
<dbReference type="GO" id="GO:0071209">
    <property type="term" value="F:U7 snRNA binding"/>
    <property type="evidence" value="ECO:0007669"/>
    <property type="project" value="TreeGrafter"/>
</dbReference>
<dbReference type="PANTHER" id="PTHR21196:SF1">
    <property type="entry name" value="U7 SNRNA-ASSOCIATED SM-LIKE PROTEIN LSM10"/>
    <property type="match status" value="1"/>
</dbReference>
<dbReference type="Pfam" id="PF01423">
    <property type="entry name" value="LSM"/>
    <property type="match status" value="1"/>
</dbReference>
<name>K3WE98_GLOUD</name>
<dbReference type="GO" id="GO:0071208">
    <property type="term" value="F:histone pre-mRNA DCP binding"/>
    <property type="evidence" value="ECO:0007669"/>
    <property type="project" value="TreeGrafter"/>
</dbReference>
<dbReference type="GO" id="GO:0016604">
    <property type="term" value="C:nuclear body"/>
    <property type="evidence" value="ECO:0007669"/>
    <property type="project" value="TreeGrafter"/>
</dbReference>
<dbReference type="VEuPathDB" id="FungiDB:PYU1_G003281"/>
<protein>
    <recommendedName>
        <fullName evidence="2">Sm domain-containing protein</fullName>
    </recommendedName>
</protein>
<dbReference type="PANTHER" id="PTHR21196">
    <property type="entry name" value="U7 SNRNA-ASSOCIATED SM-LIKE PROTEIN LSM10"/>
    <property type="match status" value="1"/>
</dbReference>
<sequence>MNAPQQLHGDGRGRSTVLTTASATAPPATDPKQPQKKRKQSRLRTLLLLLKSLVGLRIRIDLKNDSTIEGIVQEVVHDMDFTMINACETKTSGKMVRMDEVFVMGKTVLYVHIPDRINLTQHLQQYAVSVVNSVAVAFAPAVENWK</sequence>
<dbReference type="InterPro" id="IPR047575">
    <property type="entry name" value="Sm"/>
</dbReference>
<accession>K3WE98</accession>
<dbReference type="AlphaFoldDB" id="K3WE98"/>
<evidence type="ECO:0000259" key="2">
    <source>
        <dbReference type="PROSITE" id="PS52002"/>
    </source>
</evidence>
<reference evidence="4" key="2">
    <citation type="submission" date="2010-04" db="EMBL/GenBank/DDBJ databases">
        <authorList>
            <person name="Buell R."/>
            <person name="Hamilton J."/>
            <person name="Hostetler J."/>
        </authorList>
    </citation>
    <scope>NUCLEOTIDE SEQUENCE [LARGE SCALE GENOMIC DNA]</scope>
    <source>
        <strain evidence="4">DAOM:BR144</strain>
    </source>
</reference>
<dbReference type="PROSITE" id="PS52002">
    <property type="entry name" value="SM"/>
    <property type="match status" value="1"/>
</dbReference>
<dbReference type="OMA" id="INACETK"/>
<evidence type="ECO:0000313" key="4">
    <source>
        <dbReference type="Proteomes" id="UP000019132"/>
    </source>
</evidence>
<dbReference type="InterPro" id="IPR010920">
    <property type="entry name" value="LSM_dom_sf"/>
</dbReference>
<dbReference type="eggNOG" id="KOG3428">
    <property type="taxonomic scope" value="Eukaryota"/>
</dbReference>
<dbReference type="EnsemblProtists" id="PYU1_T003289">
    <property type="protein sequence ID" value="PYU1_T003289"/>
    <property type="gene ID" value="PYU1_G003281"/>
</dbReference>
<dbReference type="SUPFAM" id="SSF50182">
    <property type="entry name" value="Sm-like ribonucleoproteins"/>
    <property type="match status" value="1"/>
</dbReference>
<dbReference type="InterPro" id="IPR001163">
    <property type="entry name" value="Sm_dom_euk/arc"/>
</dbReference>
<dbReference type="Proteomes" id="UP000019132">
    <property type="component" value="Unassembled WGS sequence"/>
</dbReference>
<reference evidence="3" key="3">
    <citation type="submission" date="2015-02" db="UniProtKB">
        <authorList>
            <consortium name="EnsemblProtists"/>
        </authorList>
    </citation>
    <scope>IDENTIFICATION</scope>
    <source>
        <strain evidence="3">DAOM BR144</strain>
    </source>
</reference>
<dbReference type="GO" id="GO:0006398">
    <property type="term" value="P:mRNA 3'-end processing by stem-loop binding and cleavage"/>
    <property type="evidence" value="ECO:0007669"/>
    <property type="project" value="TreeGrafter"/>
</dbReference>
<dbReference type="EMBL" id="GL376603">
    <property type="status" value="NOT_ANNOTATED_CDS"/>
    <property type="molecule type" value="Genomic_DNA"/>
</dbReference>
<dbReference type="InParanoid" id="K3WE98"/>
<evidence type="ECO:0000256" key="1">
    <source>
        <dbReference type="SAM" id="MobiDB-lite"/>
    </source>
</evidence>
<reference evidence="4" key="1">
    <citation type="journal article" date="2010" name="Genome Biol.">
        <title>Genome sequence of the necrotrophic plant pathogen Pythium ultimum reveals original pathogenicity mechanisms and effector repertoire.</title>
        <authorList>
            <person name="Levesque C.A."/>
            <person name="Brouwer H."/>
            <person name="Cano L."/>
            <person name="Hamilton J.P."/>
            <person name="Holt C."/>
            <person name="Huitema E."/>
            <person name="Raffaele S."/>
            <person name="Robideau G.P."/>
            <person name="Thines M."/>
            <person name="Win J."/>
            <person name="Zerillo M.M."/>
            <person name="Beakes G.W."/>
            <person name="Boore J.L."/>
            <person name="Busam D."/>
            <person name="Dumas B."/>
            <person name="Ferriera S."/>
            <person name="Fuerstenberg S.I."/>
            <person name="Gachon C.M."/>
            <person name="Gaulin E."/>
            <person name="Govers F."/>
            <person name="Grenville-Briggs L."/>
            <person name="Horner N."/>
            <person name="Hostetler J."/>
            <person name="Jiang R.H."/>
            <person name="Johnson J."/>
            <person name="Krajaejun T."/>
            <person name="Lin H."/>
            <person name="Meijer H.J."/>
            <person name="Moore B."/>
            <person name="Morris P."/>
            <person name="Phuntmart V."/>
            <person name="Puiu D."/>
            <person name="Shetty J."/>
            <person name="Stajich J.E."/>
            <person name="Tripathy S."/>
            <person name="Wawra S."/>
            <person name="van West P."/>
            <person name="Whitty B.R."/>
            <person name="Coutinho P.M."/>
            <person name="Henrissat B."/>
            <person name="Martin F."/>
            <person name="Thomas P.D."/>
            <person name="Tyler B.M."/>
            <person name="De Vries R.P."/>
            <person name="Kamoun S."/>
            <person name="Yandell M."/>
            <person name="Tisserat N."/>
            <person name="Buell C.R."/>
        </authorList>
    </citation>
    <scope>NUCLEOTIDE SEQUENCE</scope>
    <source>
        <strain evidence="4">DAOM:BR144</strain>
    </source>
</reference>
<dbReference type="STRING" id="431595.K3WE98"/>
<feature type="domain" description="Sm" evidence="2">
    <location>
        <begin position="45"/>
        <end position="117"/>
    </location>
</feature>
<dbReference type="HOGENOM" id="CLU_140695_0_0_1"/>